<protein>
    <submittedName>
        <fullName evidence="2">Gag-pol protein</fullName>
    </submittedName>
</protein>
<dbReference type="Proteomes" id="UP000011115">
    <property type="component" value="Unassembled WGS sequence"/>
</dbReference>
<evidence type="ECO:0000313" key="3">
    <source>
        <dbReference type="Proteomes" id="UP000011115"/>
    </source>
</evidence>
<dbReference type="EnsemblPlants" id="PGSC0003DMT400087598">
    <property type="protein sequence ID" value="PGSC0003DMT400087598"/>
    <property type="gene ID" value="PGSC0003DMG400037169"/>
</dbReference>
<dbReference type="PaxDb" id="4113-PGSC0003DMT400087598"/>
<dbReference type="AlphaFoldDB" id="M1DE59"/>
<feature type="region of interest" description="Disordered" evidence="1">
    <location>
        <begin position="1"/>
        <end position="30"/>
    </location>
</feature>
<sequence>MTTTRANARRNEEDNVDQEAPPQDPQASVDPTIKNVTDAEFRYAFQVLAQAVMAQANREVVNPIKLNMGTMASRVRDFTRMNPLEFYGSKIEEDPQEFIDEGVTLLEKAELAAYQLKSVAQIWFNQWKKSRPVEAGPIKWERFKNGFFR</sequence>
<proteinExistence type="predicted"/>
<accession>M1DE59</accession>
<evidence type="ECO:0000313" key="2">
    <source>
        <dbReference type="EnsemblPlants" id="PGSC0003DMT400087598"/>
    </source>
</evidence>
<keyword evidence="3" id="KW-1185">Reference proteome</keyword>
<reference evidence="2" key="2">
    <citation type="submission" date="2015-06" db="UniProtKB">
        <authorList>
            <consortium name="EnsemblPlants"/>
        </authorList>
    </citation>
    <scope>IDENTIFICATION</scope>
    <source>
        <strain evidence="2">DM1-3 516 R44</strain>
    </source>
</reference>
<name>M1DE59_SOLTU</name>
<dbReference type="HOGENOM" id="CLU_134717_3_0_1"/>
<dbReference type="Gramene" id="PGSC0003DMT400087598">
    <property type="protein sequence ID" value="PGSC0003DMT400087598"/>
    <property type="gene ID" value="PGSC0003DMG400037169"/>
</dbReference>
<evidence type="ECO:0000256" key="1">
    <source>
        <dbReference type="SAM" id="MobiDB-lite"/>
    </source>
</evidence>
<organism evidence="2 3">
    <name type="scientific">Solanum tuberosum</name>
    <name type="common">Potato</name>
    <dbReference type="NCBI Taxonomy" id="4113"/>
    <lineage>
        <taxon>Eukaryota</taxon>
        <taxon>Viridiplantae</taxon>
        <taxon>Streptophyta</taxon>
        <taxon>Embryophyta</taxon>
        <taxon>Tracheophyta</taxon>
        <taxon>Spermatophyta</taxon>
        <taxon>Magnoliopsida</taxon>
        <taxon>eudicotyledons</taxon>
        <taxon>Gunneridae</taxon>
        <taxon>Pentapetalae</taxon>
        <taxon>asterids</taxon>
        <taxon>lamiids</taxon>
        <taxon>Solanales</taxon>
        <taxon>Solanaceae</taxon>
        <taxon>Solanoideae</taxon>
        <taxon>Solaneae</taxon>
        <taxon>Solanum</taxon>
    </lineage>
</organism>
<dbReference type="InParanoid" id="M1DE59"/>
<reference evidence="3" key="1">
    <citation type="journal article" date="2011" name="Nature">
        <title>Genome sequence and analysis of the tuber crop potato.</title>
        <authorList>
            <consortium name="The Potato Genome Sequencing Consortium"/>
        </authorList>
    </citation>
    <scope>NUCLEOTIDE SEQUENCE [LARGE SCALE GENOMIC DNA]</scope>
    <source>
        <strain evidence="3">cv. DM1-3 516 R44</strain>
    </source>
</reference>